<feature type="domain" description="Glyoxalase/fosfomycin resistance/dioxygenase" evidence="1">
    <location>
        <begin position="4"/>
        <end position="105"/>
    </location>
</feature>
<comment type="caution">
    <text evidence="2">The sequence shown here is derived from an EMBL/GenBank/DDBJ whole genome shotgun (WGS) entry which is preliminary data.</text>
</comment>
<proteinExistence type="predicted"/>
<dbReference type="InterPro" id="IPR029068">
    <property type="entry name" value="Glyas_Bleomycin-R_OHBP_Dase"/>
</dbReference>
<dbReference type="SUPFAM" id="SSF54593">
    <property type="entry name" value="Glyoxalase/Bleomycin resistance protein/Dihydroxybiphenyl dioxygenase"/>
    <property type="match status" value="1"/>
</dbReference>
<dbReference type="Proteomes" id="UP001161390">
    <property type="component" value="Unassembled WGS sequence"/>
</dbReference>
<evidence type="ECO:0000259" key="1">
    <source>
        <dbReference type="Pfam" id="PF00903"/>
    </source>
</evidence>
<dbReference type="Pfam" id="PF00903">
    <property type="entry name" value="Glyoxalase"/>
    <property type="match status" value="1"/>
</dbReference>
<dbReference type="EMBL" id="BSNJ01000003">
    <property type="protein sequence ID" value="GLQ20849.1"/>
    <property type="molecule type" value="Genomic_DNA"/>
</dbReference>
<evidence type="ECO:0000313" key="3">
    <source>
        <dbReference type="Proteomes" id="UP001161390"/>
    </source>
</evidence>
<dbReference type="InterPro" id="IPR004360">
    <property type="entry name" value="Glyas_Fos-R_dOase_dom"/>
</dbReference>
<reference evidence="2" key="1">
    <citation type="journal article" date="2014" name="Int. J. Syst. Evol. Microbiol.">
        <title>Complete genome of a new Firmicutes species belonging to the dominant human colonic microbiota ('Ruminococcus bicirculans') reveals two chromosomes and a selective capacity to utilize plant glucans.</title>
        <authorList>
            <consortium name="NISC Comparative Sequencing Program"/>
            <person name="Wegmann U."/>
            <person name="Louis P."/>
            <person name="Goesmann A."/>
            <person name="Henrissat B."/>
            <person name="Duncan S.H."/>
            <person name="Flint H.J."/>
        </authorList>
    </citation>
    <scope>NUCLEOTIDE SEQUENCE</scope>
    <source>
        <strain evidence="2">NBRC 108216</strain>
    </source>
</reference>
<reference evidence="2" key="2">
    <citation type="submission" date="2023-01" db="EMBL/GenBank/DDBJ databases">
        <title>Draft genome sequence of Algimonas porphyrae strain NBRC 108216.</title>
        <authorList>
            <person name="Sun Q."/>
            <person name="Mori K."/>
        </authorList>
    </citation>
    <scope>NUCLEOTIDE SEQUENCE</scope>
    <source>
        <strain evidence="2">NBRC 108216</strain>
    </source>
</reference>
<accession>A0ABQ5V2C2</accession>
<evidence type="ECO:0000313" key="2">
    <source>
        <dbReference type="EMBL" id="GLQ20849.1"/>
    </source>
</evidence>
<sequence>MKFAAPDPVAAADWYAGLGFRTATYGDYAIVRRGQLCIHLWACAERRIAENTSCYVELADVDALHAEWATLDLGKGRIEDAPKDQPGHGMREFHLWDPAGNLIGFGAPMAAASS</sequence>
<gene>
    <name evidence="2" type="ORF">GCM10007854_18040</name>
</gene>
<organism evidence="2 3">
    <name type="scientific">Algimonas porphyrae</name>
    <dbReference type="NCBI Taxonomy" id="1128113"/>
    <lineage>
        <taxon>Bacteria</taxon>
        <taxon>Pseudomonadati</taxon>
        <taxon>Pseudomonadota</taxon>
        <taxon>Alphaproteobacteria</taxon>
        <taxon>Maricaulales</taxon>
        <taxon>Robiginitomaculaceae</taxon>
        <taxon>Algimonas</taxon>
    </lineage>
</organism>
<name>A0ABQ5V2C2_9PROT</name>
<dbReference type="Gene3D" id="3.10.180.10">
    <property type="entry name" value="2,3-Dihydroxybiphenyl 1,2-Dioxygenase, domain 1"/>
    <property type="match status" value="1"/>
</dbReference>
<protein>
    <recommendedName>
        <fullName evidence="1">Glyoxalase/fosfomycin resistance/dioxygenase domain-containing protein</fullName>
    </recommendedName>
</protein>
<keyword evidence="3" id="KW-1185">Reference proteome</keyword>